<dbReference type="EMBL" id="FTNL01000008">
    <property type="protein sequence ID" value="SIR21050.1"/>
    <property type="molecule type" value="Genomic_DNA"/>
</dbReference>
<evidence type="ECO:0000313" key="3">
    <source>
        <dbReference type="EMBL" id="STO25433.1"/>
    </source>
</evidence>
<dbReference type="Proteomes" id="UP000186808">
    <property type="component" value="Unassembled WGS sequence"/>
</dbReference>
<dbReference type="Proteomes" id="UP000254374">
    <property type="component" value="Unassembled WGS sequence"/>
</dbReference>
<evidence type="ECO:0000256" key="1">
    <source>
        <dbReference type="SAM" id="Phobius"/>
    </source>
</evidence>
<protein>
    <submittedName>
        <fullName evidence="3">Uncharacterized protein</fullName>
    </submittedName>
</protein>
<evidence type="ECO:0000313" key="2">
    <source>
        <dbReference type="EMBL" id="SIR21050.1"/>
    </source>
</evidence>
<reference evidence="3 5" key="2">
    <citation type="submission" date="2018-06" db="EMBL/GenBank/DDBJ databases">
        <authorList>
            <consortium name="Pathogen Informatics"/>
            <person name="Doyle S."/>
        </authorList>
    </citation>
    <scope>NUCLEOTIDE SEQUENCE [LARGE SCALE GENOMIC DNA]</scope>
    <source>
        <strain evidence="3 5">NCTC11401</strain>
    </source>
</reference>
<proteinExistence type="predicted"/>
<gene>
    <name evidence="3" type="ORF">NCTC11401_02269</name>
    <name evidence="2" type="ORF">SAMN05421777_10841</name>
</gene>
<feature type="transmembrane region" description="Helical" evidence="1">
    <location>
        <begin position="12"/>
        <end position="31"/>
    </location>
</feature>
<feature type="transmembrane region" description="Helical" evidence="1">
    <location>
        <begin position="37"/>
        <end position="56"/>
    </location>
</feature>
<sequence>MGYDDALLSLRRIILSTFFNATYTAAAAIYAEFKFYPYYNLGFHLDAFTSFFCHIFRALYDFTAFLMRVLITPFCLLNPFSWPSLPGHALNLVDDLVGTALSLVSIAIHPVIFIIRTLSSLFRGYDEGTDYDWGAEPEEEDLNKAMAIW</sequence>
<keyword evidence="1" id="KW-1133">Transmembrane helix</keyword>
<reference evidence="2 4" key="1">
    <citation type="submission" date="2017-01" db="EMBL/GenBank/DDBJ databases">
        <authorList>
            <person name="Varghese N."/>
            <person name="Submissions S."/>
        </authorList>
    </citation>
    <scope>NUCLEOTIDE SEQUENCE [LARGE SCALE GENOMIC DNA]</scope>
    <source>
        <strain evidence="2 4">ATCC 33342</strain>
    </source>
</reference>
<evidence type="ECO:0000313" key="5">
    <source>
        <dbReference type="Proteomes" id="UP000254374"/>
    </source>
</evidence>
<dbReference type="RefSeq" id="WP_238587887.1">
    <property type="nucleotide sequence ID" value="NZ_CAAAIV010000070.1"/>
</dbReference>
<evidence type="ECO:0000313" key="4">
    <source>
        <dbReference type="Proteomes" id="UP000186808"/>
    </source>
</evidence>
<keyword evidence="4" id="KW-1185">Reference proteome</keyword>
<keyword evidence="1" id="KW-0812">Transmembrane</keyword>
<feature type="transmembrane region" description="Helical" evidence="1">
    <location>
        <begin position="65"/>
        <end position="84"/>
    </location>
</feature>
<dbReference type="EMBL" id="UGGV01000001">
    <property type="protein sequence ID" value="STO25433.1"/>
    <property type="molecule type" value="Genomic_DNA"/>
</dbReference>
<keyword evidence="1" id="KW-0472">Membrane</keyword>
<name>A0A377GLI4_9GAMM</name>
<organism evidence="3 5">
    <name type="scientific">Fluoribacter gormanii</name>
    <dbReference type="NCBI Taxonomy" id="464"/>
    <lineage>
        <taxon>Bacteria</taxon>
        <taxon>Pseudomonadati</taxon>
        <taxon>Pseudomonadota</taxon>
        <taxon>Gammaproteobacteria</taxon>
        <taxon>Legionellales</taxon>
        <taxon>Legionellaceae</taxon>
        <taxon>Fluoribacter</taxon>
    </lineage>
</organism>
<dbReference type="AlphaFoldDB" id="A0A377GLI4"/>
<feature type="transmembrane region" description="Helical" evidence="1">
    <location>
        <begin position="96"/>
        <end position="115"/>
    </location>
</feature>
<accession>A0A377GLI4</accession>